<reference evidence="1 2" key="1">
    <citation type="journal article" date="2018" name="Plant J.">
        <title>Genome sequences of Chlorella sorokiniana UTEX 1602 and Micractinium conductrix SAG 241.80: implications to maltose excretion by a green alga.</title>
        <authorList>
            <person name="Arriola M.B."/>
            <person name="Velmurugan N."/>
            <person name="Zhang Y."/>
            <person name="Plunkett M.H."/>
            <person name="Hondzo H."/>
            <person name="Barney B.M."/>
        </authorList>
    </citation>
    <scope>NUCLEOTIDE SEQUENCE [LARGE SCALE GENOMIC DNA]</scope>
    <source>
        <strain evidence="2">UTEX 1602</strain>
    </source>
</reference>
<evidence type="ECO:0000313" key="2">
    <source>
        <dbReference type="Proteomes" id="UP000239899"/>
    </source>
</evidence>
<sequence>MGLSDERLLQLAGLSAGLHNAWLLASPRSFHDFHLTQGQAYSPTSLRFAGLAGTTATAQMVAVGASKPNKARLVCQHAHSACLHEVALQRAETANLSPAF</sequence>
<evidence type="ECO:0000313" key="1">
    <source>
        <dbReference type="EMBL" id="PRW58879.1"/>
    </source>
</evidence>
<keyword evidence="2" id="KW-1185">Reference proteome</keyword>
<proteinExistence type="predicted"/>
<dbReference type="AlphaFoldDB" id="A0A2P6TXT2"/>
<dbReference type="EMBL" id="LHPG02000004">
    <property type="protein sequence ID" value="PRW58879.1"/>
    <property type="molecule type" value="Genomic_DNA"/>
</dbReference>
<organism evidence="1 2">
    <name type="scientific">Chlorella sorokiniana</name>
    <name type="common">Freshwater green alga</name>
    <dbReference type="NCBI Taxonomy" id="3076"/>
    <lineage>
        <taxon>Eukaryota</taxon>
        <taxon>Viridiplantae</taxon>
        <taxon>Chlorophyta</taxon>
        <taxon>core chlorophytes</taxon>
        <taxon>Trebouxiophyceae</taxon>
        <taxon>Chlorellales</taxon>
        <taxon>Chlorellaceae</taxon>
        <taxon>Chlorella clade</taxon>
        <taxon>Chlorella</taxon>
    </lineage>
</organism>
<dbReference type="Proteomes" id="UP000239899">
    <property type="component" value="Unassembled WGS sequence"/>
</dbReference>
<gene>
    <name evidence="1" type="ORF">C2E21_2352</name>
</gene>
<name>A0A2P6TXT2_CHLSO</name>
<comment type="caution">
    <text evidence="1">The sequence shown here is derived from an EMBL/GenBank/DDBJ whole genome shotgun (WGS) entry which is preliminary data.</text>
</comment>
<protein>
    <submittedName>
        <fullName evidence="1">Uncharacterized protein</fullName>
    </submittedName>
</protein>
<accession>A0A2P6TXT2</accession>